<organism evidence="4 5">
    <name type="scientific">Remersonia thermophila</name>
    <dbReference type="NCBI Taxonomy" id="72144"/>
    <lineage>
        <taxon>Eukaryota</taxon>
        <taxon>Fungi</taxon>
        <taxon>Dikarya</taxon>
        <taxon>Ascomycota</taxon>
        <taxon>Pezizomycotina</taxon>
        <taxon>Sordariomycetes</taxon>
        <taxon>Sordariomycetidae</taxon>
        <taxon>Sordariales</taxon>
        <taxon>Sordariales incertae sedis</taxon>
        <taxon>Remersonia</taxon>
    </lineage>
</organism>
<proteinExistence type="predicted"/>
<dbReference type="EMBL" id="JAZGUE010000001">
    <property type="protein sequence ID" value="KAL2271382.1"/>
    <property type="molecule type" value="Genomic_DNA"/>
</dbReference>
<feature type="compositionally biased region" description="Pro residues" evidence="3">
    <location>
        <begin position="119"/>
        <end position="136"/>
    </location>
</feature>
<dbReference type="Gene3D" id="3.90.226.10">
    <property type="entry name" value="2-enoyl-CoA Hydratase, Chain A, domain 1"/>
    <property type="match status" value="1"/>
</dbReference>
<dbReference type="SUPFAM" id="SSF52096">
    <property type="entry name" value="ClpP/crotonase"/>
    <property type="match status" value="1"/>
</dbReference>
<dbReference type="InterPro" id="IPR052377">
    <property type="entry name" value="Mitochondrial_ECH-domain"/>
</dbReference>
<dbReference type="GeneID" id="98129006"/>
<evidence type="ECO:0000313" key="4">
    <source>
        <dbReference type="EMBL" id="KAL2271382.1"/>
    </source>
</evidence>
<evidence type="ECO:0000256" key="1">
    <source>
        <dbReference type="ARBA" id="ARBA00022832"/>
    </source>
</evidence>
<keyword evidence="5" id="KW-1185">Reference proteome</keyword>
<evidence type="ECO:0000256" key="2">
    <source>
        <dbReference type="ARBA" id="ARBA00023098"/>
    </source>
</evidence>
<dbReference type="PANTHER" id="PTHR43602:SF1">
    <property type="entry name" value="ENOYL-COA HYDRATASE DOMAIN-CONTAINING PROTEIN 3, MITOCHONDRIAL"/>
    <property type="match status" value="1"/>
</dbReference>
<dbReference type="Proteomes" id="UP001600064">
    <property type="component" value="Unassembled WGS sequence"/>
</dbReference>
<protein>
    <submittedName>
        <fullName evidence="4">Uncharacterized protein</fullName>
    </submittedName>
</protein>
<sequence>MSLPPLPRGAAYILLNAPARRNALSLSELRSLRDQLIKANTSPTTGRLLLLPAFKPSVLASLEQSHARLHTPASGSSLHPNSRADHARTSATQPRSPDHQEEQDYAWLTSSTHFSRAAPPCPASSFSPPPPAPSSPPATTSASSARPPPPTPPSSPKPSASAPRVGTARAWRMVALGEDWGAEELGDAVRVAKREERDAEDGEAGLVRALDREVQRTVERLLAMSPQQNAMGKRAFWTQVGIAGREAEEEEGKGSDGLEDALAWTGRVMALHAKSGDAQEGIGAFLEKRPAVWKSVEES</sequence>
<evidence type="ECO:0000313" key="5">
    <source>
        <dbReference type="Proteomes" id="UP001600064"/>
    </source>
</evidence>
<gene>
    <name evidence="4" type="ORF">VTJ83DRAFT_753</name>
</gene>
<dbReference type="RefSeq" id="XP_070870106.1">
    <property type="nucleotide sequence ID" value="XM_071014362.1"/>
</dbReference>
<keyword evidence="2" id="KW-0443">Lipid metabolism</keyword>
<name>A0ABR4DNM6_9PEZI</name>
<dbReference type="InterPro" id="IPR029045">
    <property type="entry name" value="ClpP/crotonase-like_dom_sf"/>
</dbReference>
<evidence type="ECO:0000256" key="3">
    <source>
        <dbReference type="SAM" id="MobiDB-lite"/>
    </source>
</evidence>
<comment type="caution">
    <text evidence="4">The sequence shown here is derived from an EMBL/GenBank/DDBJ whole genome shotgun (WGS) entry which is preliminary data.</text>
</comment>
<accession>A0ABR4DNM6</accession>
<keyword evidence="1" id="KW-0276">Fatty acid metabolism</keyword>
<dbReference type="PANTHER" id="PTHR43602">
    <property type="match status" value="1"/>
</dbReference>
<feature type="compositionally biased region" description="Pro residues" evidence="3">
    <location>
        <begin position="146"/>
        <end position="156"/>
    </location>
</feature>
<reference evidence="4 5" key="1">
    <citation type="journal article" date="2024" name="Commun. Biol.">
        <title>Comparative genomic analysis of thermophilic fungi reveals convergent evolutionary adaptations and gene losses.</title>
        <authorList>
            <person name="Steindorff A.S."/>
            <person name="Aguilar-Pontes M.V."/>
            <person name="Robinson A.J."/>
            <person name="Andreopoulos B."/>
            <person name="LaButti K."/>
            <person name="Kuo A."/>
            <person name="Mondo S."/>
            <person name="Riley R."/>
            <person name="Otillar R."/>
            <person name="Haridas S."/>
            <person name="Lipzen A."/>
            <person name="Grimwood J."/>
            <person name="Schmutz J."/>
            <person name="Clum A."/>
            <person name="Reid I.D."/>
            <person name="Moisan M.C."/>
            <person name="Butler G."/>
            <person name="Nguyen T.T.M."/>
            <person name="Dewar K."/>
            <person name="Conant G."/>
            <person name="Drula E."/>
            <person name="Henrissat B."/>
            <person name="Hansel C."/>
            <person name="Singer S."/>
            <person name="Hutchinson M.I."/>
            <person name="de Vries R.P."/>
            <person name="Natvig D.O."/>
            <person name="Powell A.J."/>
            <person name="Tsang A."/>
            <person name="Grigoriev I.V."/>
        </authorList>
    </citation>
    <scope>NUCLEOTIDE SEQUENCE [LARGE SCALE GENOMIC DNA]</scope>
    <source>
        <strain evidence="4 5">ATCC 22073</strain>
    </source>
</reference>
<feature type="region of interest" description="Disordered" evidence="3">
    <location>
        <begin position="66"/>
        <end position="166"/>
    </location>
</feature>